<dbReference type="InterPro" id="IPR029071">
    <property type="entry name" value="Ubiquitin-like_domsf"/>
</dbReference>
<dbReference type="InterPro" id="IPR000626">
    <property type="entry name" value="Ubiquitin-like_dom"/>
</dbReference>
<name>A0AB73PIS5_ENTFC</name>
<comment type="caution">
    <text evidence="2">The sequence shown here is derived from an EMBL/GenBank/DDBJ whole genome shotgun (WGS) entry which is preliminary data.</text>
</comment>
<evidence type="ECO:0000259" key="1">
    <source>
        <dbReference type="PROSITE" id="PS50053"/>
    </source>
</evidence>
<evidence type="ECO:0000313" key="3">
    <source>
        <dbReference type="Proteomes" id="UP000194737"/>
    </source>
</evidence>
<dbReference type="EMBL" id="NGLB01000001">
    <property type="protein sequence ID" value="OTN98587.1"/>
    <property type="molecule type" value="Genomic_DNA"/>
</dbReference>
<dbReference type="Proteomes" id="UP000194737">
    <property type="component" value="Unassembled WGS sequence"/>
</dbReference>
<accession>A0AB73PIS5</accession>
<dbReference type="SUPFAM" id="SSF54236">
    <property type="entry name" value="Ubiquitin-like"/>
    <property type="match status" value="1"/>
</dbReference>
<dbReference type="AlphaFoldDB" id="A0AB73PIS5"/>
<protein>
    <recommendedName>
        <fullName evidence="1">Ubiquitin-like domain-containing protein</fullName>
    </recommendedName>
</protein>
<dbReference type="Gene3D" id="3.10.20.90">
    <property type="entry name" value="Phosphatidylinositol 3-kinase Catalytic Subunit, Chain A, domain 1"/>
    <property type="match status" value="1"/>
</dbReference>
<dbReference type="RefSeq" id="WP_086324326.1">
    <property type="nucleotide sequence ID" value="NZ_JBNBYO010000007.1"/>
</dbReference>
<reference evidence="2 3" key="1">
    <citation type="submission" date="2017-05" db="EMBL/GenBank/DDBJ databases">
        <title>The Genome Sequence of Enterococcus faecium 6F2_DIV0138.</title>
        <authorList>
            <consortium name="The Broad Institute Genomics Platform"/>
            <consortium name="The Broad Institute Genomic Center for Infectious Diseases"/>
            <person name="Earl A."/>
            <person name="Manson A."/>
            <person name="Schwartman J."/>
            <person name="Gilmore M."/>
            <person name="Abouelleil A."/>
            <person name="Cao P."/>
            <person name="Chapman S."/>
            <person name="Cusick C."/>
            <person name="Shea T."/>
            <person name="Young S."/>
            <person name="Neafsey D."/>
            <person name="Nusbaum C."/>
            <person name="Birren B."/>
        </authorList>
    </citation>
    <scope>NUCLEOTIDE SEQUENCE [LARGE SCALE GENOMIC DNA]</scope>
    <source>
        <strain evidence="2 3">6F2_DIV0138</strain>
    </source>
</reference>
<evidence type="ECO:0000313" key="2">
    <source>
        <dbReference type="EMBL" id="OTN98587.1"/>
    </source>
</evidence>
<gene>
    <name evidence="2" type="ORF">A5804_000070</name>
</gene>
<sequence>MINITLIKDLKEIDMSVPIQITFGRLKVLIQELFEENGIFLDKFDLLFIDKALDMEESDFLSDFGVANGDRLKIVTGEN</sequence>
<proteinExistence type="predicted"/>
<organism evidence="2 3">
    <name type="scientific">Enterococcus faecium</name>
    <name type="common">Streptococcus faecium</name>
    <dbReference type="NCBI Taxonomy" id="1352"/>
    <lineage>
        <taxon>Bacteria</taxon>
        <taxon>Bacillati</taxon>
        <taxon>Bacillota</taxon>
        <taxon>Bacilli</taxon>
        <taxon>Lactobacillales</taxon>
        <taxon>Enterococcaceae</taxon>
        <taxon>Enterococcus</taxon>
    </lineage>
</organism>
<dbReference type="PROSITE" id="PS50053">
    <property type="entry name" value="UBIQUITIN_2"/>
    <property type="match status" value="1"/>
</dbReference>
<feature type="domain" description="Ubiquitin-like" evidence="1">
    <location>
        <begin position="1"/>
        <end position="79"/>
    </location>
</feature>